<reference evidence="3 4" key="1">
    <citation type="submission" date="2020-10" db="EMBL/GenBank/DDBJ databases">
        <title>The Coptis chinensis genome and diversification of protoberbering-type alkaloids.</title>
        <authorList>
            <person name="Wang B."/>
            <person name="Shu S."/>
            <person name="Song C."/>
            <person name="Liu Y."/>
        </authorList>
    </citation>
    <scope>NUCLEOTIDE SEQUENCE [LARGE SCALE GENOMIC DNA]</scope>
    <source>
        <strain evidence="3">HL-2020</strain>
        <tissue evidence="3">Leaf</tissue>
    </source>
</reference>
<dbReference type="OrthoDB" id="761625at2759"/>
<sequence length="1071" mass="121714">MANKLDFAQKLLDDLRLRKEWMTKTQNSSRSNQRPADKYRDFKHPYGELKEMNQRDTIGSTMRDMQKRFSASNRSFDMGESSKELVPVGRAQNYEHIADFSMALAFALKNGGEPRKRHSGSNTLVDFPNHFGRRSMDFGLIDNRLNIETSRHLHPNARVPTLSNLHIKEISKGAQKLNQILKACYNGINFDLYSTDIGKELLRGAMDLEESLKMLVDLQEASEFMVGPQRKQKIKLLEVEDDEDEIEESYQRQMDRPRFSFDRPSRNSLEFVGGVTKNSVNQRQLALYHTETTHLSSEQQASSATKLISHSRSASCGADSRTVTTFSNSKNHSSSSDSQPERGRIPNIIAKLMGLEELPANKHSNIGVQKEQHVKQGARPRNDLQNRWQGSTKDNKQLSITATQKKMMQADKLSLTPETSLVVYADQIRLTQDPFSPQGKVHLKDHKNKEGTNLLSSSKKSVIKISTQEICMAQLHPNTGILMDKQENKRRQENPTPKEQMNKVRSEANKVVLKDEMQKASLAPQSQTYKRPETANAKQENAGRKKDTLQKKKVKARQHIQENSSHPENMFQKSKSQDAKLQKKEREQQKLQNKLQMKKTQRSSMMPNHSSIPSNDSKSLEKKLPLMNHVIPHEKYVTEALTAMRSRISQEGSHQEDLTRIENSTGGKSKIKIAPNEDPAELRPSTRETATNVQIITALIIPVLSKNPVHVPLAQKVGNLEVHKSLNPIEIEEVVIRANNSPCYMAKPPKDQITDEEEPKESRHSRSKSSEEVEVSMNRSKEAQESIQVFKSARDLQKDVGYAPILSTLTQEEQPRMNELETYSPNATIEDNITNISYSLGPSTTPHNEDQMSSNIITTPIKGFDEGRAVGISKSLQQDQHGIMKFEASAKLSQKEKHLKEILVNSQLFLNAAETLFGFDIPEGILHSSGSIYPQEGTNLILDSGYEMMKKKGRRQEFTFRPWTNISLCSVRIRSLDDLVKELHEDLETLKFCTDHESNEDEGANSLHDMLQKDIQNGKPDVNCMWDLGWGEPMFAYLEKEEVIKDVEKHLLNGLLDEFTRDIVHITTLML</sequence>
<dbReference type="AlphaFoldDB" id="A0A835IPX4"/>
<feature type="compositionally biased region" description="Basic and acidic residues" evidence="1">
    <location>
        <begin position="484"/>
        <end position="493"/>
    </location>
</feature>
<dbReference type="Proteomes" id="UP000631114">
    <property type="component" value="Unassembled WGS sequence"/>
</dbReference>
<feature type="compositionally biased region" description="Polar residues" evidence="1">
    <location>
        <begin position="602"/>
        <end position="617"/>
    </location>
</feature>
<dbReference type="InterPro" id="IPR032795">
    <property type="entry name" value="DUF3741-assoc"/>
</dbReference>
<dbReference type="PANTHER" id="PTHR34282:SF1">
    <property type="entry name" value="DUF3741 DOMAIN-CONTAINING PROTEIN"/>
    <property type="match status" value="1"/>
</dbReference>
<protein>
    <recommendedName>
        <fullName evidence="2">DUF3741 domain-containing protein</fullName>
    </recommendedName>
</protein>
<feature type="region of interest" description="Disordered" evidence="1">
    <location>
        <begin position="742"/>
        <end position="781"/>
    </location>
</feature>
<feature type="compositionally biased region" description="Basic and acidic residues" evidence="1">
    <location>
        <begin position="500"/>
        <end position="518"/>
    </location>
</feature>
<dbReference type="Pfam" id="PF14383">
    <property type="entry name" value="VARLMGL"/>
    <property type="match status" value="1"/>
</dbReference>
<feature type="compositionally biased region" description="Basic and acidic residues" evidence="1">
    <location>
        <begin position="575"/>
        <end position="589"/>
    </location>
</feature>
<feature type="region of interest" description="Disordered" evidence="1">
    <location>
        <begin position="436"/>
        <end position="456"/>
    </location>
</feature>
<feature type="domain" description="DUF3741" evidence="2">
    <location>
        <begin position="333"/>
        <end position="362"/>
    </location>
</feature>
<dbReference type="EMBL" id="JADFTS010000002">
    <property type="protein sequence ID" value="KAF9620532.1"/>
    <property type="molecule type" value="Genomic_DNA"/>
</dbReference>
<evidence type="ECO:0000313" key="4">
    <source>
        <dbReference type="Proteomes" id="UP000631114"/>
    </source>
</evidence>
<comment type="caution">
    <text evidence="3">The sequence shown here is derived from an EMBL/GenBank/DDBJ whole genome shotgun (WGS) entry which is preliminary data.</text>
</comment>
<name>A0A835IPX4_9MAGN</name>
<organism evidence="3 4">
    <name type="scientific">Coptis chinensis</name>
    <dbReference type="NCBI Taxonomy" id="261450"/>
    <lineage>
        <taxon>Eukaryota</taxon>
        <taxon>Viridiplantae</taxon>
        <taxon>Streptophyta</taxon>
        <taxon>Embryophyta</taxon>
        <taxon>Tracheophyta</taxon>
        <taxon>Spermatophyta</taxon>
        <taxon>Magnoliopsida</taxon>
        <taxon>Ranunculales</taxon>
        <taxon>Ranunculaceae</taxon>
        <taxon>Coptidoideae</taxon>
        <taxon>Coptis</taxon>
    </lineage>
</organism>
<evidence type="ECO:0000259" key="2">
    <source>
        <dbReference type="Pfam" id="PF14383"/>
    </source>
</evidence>
<accession>A0A835IPX4</accession>
<feature type="compositionally biased region" description="Basic and acidic residues" evidence="1">
    <location>
        <begin position="760"/>
        <end position="771"/>
    </location>
</feature>
<feature type="compositionally biased region" description="Basic and acidic residues" evidence="1">
    <location>
        <begin position="371"/>
        <end position="384"/>
    </location>
</feature>
<feature type="region of interest" description="Disordered" evidence="1">
    <location>
        <begin position="371"/>
        <end position="394"/>
    </location>
</feature>
<feature type="compositionally biased region" description="Polar residues" evidence="1">
    <location>
        <begin position="385"/>
        <end position="394"/>
    </location>
</feature>
<feature type="compositionally biased region" description="Basic and acidic residues" evidence="1">
    <location>
        <begin position="541"/>
        <end position="550"/>
    </location>
</feature>
<feature type="region of interest" description="Disordered" evidence="1">
    <location>
        <begin position="476"/>
        <end position="618"/>
    </location>
</feature>
<evidence type="ECO:0000256" key="1">
    <source>
        <dbReference type="SAM" id="MobiDB-lite"/>
    </source>
</evidence>
<dbReference type="PANTHER" id="PTHR34282">
    <property type="entry name" value="OS01G0228800 PROTEIN-RELATED"/>
    <property type="match status" value="1"/>
</dbReference>
<keyword evidence="4" id="KW-1185">Reference proteome</keyword>
<feature type="compositionally biased region" description="Low complexity" evidence="1">
    <location>
        <begin position="327"/>
        <end position="338"/>
    </location>
</feature>
<proteinExistence type="predicted"/>
<feature type="compositionally biased region" description="Polar residues" evidence="1">
    <location>
        <begin position="293"/>
        <end position="314"/>
    </location>
</feature>
<feature type="compositionally biased region" description="Polar residues" evidence="1">
    <location>
        <begin position="561"/>
        <end position="574"/>
    </location>
</feature>
<feature type="region of interest" description="Disordered" evidence="1">
    <location>
        <begin position="292"/>
        <end position="343"/>
    </location>
</feature>
<gene>
    <name evidence="3" type="ORF">IFM89_013153</name>
</gene>
<evidence type="ECO:0000313" key="3">
    <source>
        <dbReference type="EMBL" id="KAF9620532.1"/>
    </source>
</evidence>